<accession>A0A0J6FR46</accession>
<dbReference type="VEuPathDB" id="FungiDB:CPAG_08230"/>
<sequence length="1100" mass="123691">MDLRRAPRKLDCSPRHLALRHGRRVLRSLRATVEDTTPGIKRGEEQLFSFYVPGLAAGVHKIEVEQHVDTGSDKKTIPSKHEFNVIAPRFSLPDGAIHSIYPPQGHADRGEVLPNVLFTDPTLPWERIASWKSEKEHPADYNNNRVPWLAVFLFTQDELRLSQSEISSIFQKIPSQTDAKQSGTLSINMLVADVSQLQDTATSVVYDPEADGATVKTDAIFLRSELFNSLFAKYDKNGARDPAQTTGEVYHHRFLAHLRHIHLDGTPSAATTDDEDHAYSVVVCHRTGPLSIKQPTTVVAHLVNIEGVEAMNFPVKNQKYVCMSSLYAWEFTCLPPDSLNVADAFTYLGETLTALTPKLSKEDLSQLSGPVGNRVAKRLNDGFSLARYRIQTGEVTAAFFRGPFAPSTVDFPKETPWPLSSTTGTKLQILDQELNIMDITYSAAWNLGKTLALANQDFAAALSRVRKQIFDIALNEARLHAIKSRAASLGVSSAYKTREEVVKTIASTIEIVASLPKKKVLQSKSDGMAMRWFRQELPRLDLTYKGQEIDPIIDDYLEKAAYKVASSTDGEDIPYNEYNTPFSTDWMIVLRWVLDRYYLVDVPPHYLITDPSHVPQESLRFFTIDHNWVSAMVDGGLSLANHVDRSDDRLRSAIKAAINRYLETEIPILKYRPPIPSYGFYVRSALVTKFPDLVVDIDPPPSHEWAPVVLRHEVVGPDTMLCLMREAPVEPEFHSLFLREPPHQQYFAAAKTLTAEYIDMDYKRVYTDPNADDPNRTTPISYTIHRNTPNPHGSIFIWGTSPKTDDVRCLNMENFANDLHQTIKKTFEDEHHPGWYQEPFPTAALMGIQLNEPRWQLSISLPDKKKFPGLFAASENKYRTLALSPKRQIRAQATIEFTPQSIACGPHPAFGARKRAILEEPLHLPPHFRMPRPIFNVTSPNIADGPASAPVFNYAVYPVGKKPGASIPMLKGKQDLIFSIVYEKDAQNFNMEKLKVSIPLGRPAPLMTNYKGTGPTMLSNLRFNVLAQFSNDEKLVLTLIPRSTLGYVPVKKIPEMSFMLSGVEVESYNSPTSIKIDVEVKYQQESPWPFGFFALLEPVS</sequence>
<name>A0A0J6FR46_COCPO</name>
<gene>
    <name evidence="1" type="ORF">CPAG_08230</name>
</gene>
<dbReference type="EMBL" id="DS268113">
    <property type="protein sequence ID" value="KMM71930.1"/>
    <property type="molecule type" value="Genomic_DNA"/>
</dbReference>
<reference evidence="1 2" key="1">
    <citation type="submission" date="2007-06" db="EMBL/GenBank/DDBJ databases">
        <title>The Genome Sequence of Coccidioides posadasii RMSCC_3488.</title>
        <authorList>
            <consortium name="Coccidioides Genome Resources Consortium"/>
            <consortium name="The Broad Institute Genome Sequencing Platform"/>
            <person name="Henn M.R."/>
            <person name="Sykes S."/>
            <person name="Young S."/>
            <person name="Jaffe D."/>
            <person name="Berlin A."/>
            <person name="Alvarez P."/>
            <person name="Butler J."/>
            <person name="Gnerre S."/>
            <person name="Grabherr M."/>
            <person name="Mauceli E."/>
            <person name="Brockman W."/>
            <person name="Kodira C."/>
            <person name="Alvarado L."/>
            <person name="Zeng Q."/>
            <person name="Crawford M."/>
            <person name="Antoine C."/>
            <person name="Devon K."/>
            <person name="Galgiani J."/>
            <person name="Orsborn K."/>
            <person name="Lewis M.L."/>
            <person name="Nusbaum C."/>
            <person name="Galagan J."/>
            <person name="Birren B."/>
        </authorList>
    </citation>
    <scope>NUCLEOTIDE SEQUENCE [LARGE SCALE GENOMIC DNA]</scope>
    <source>
        <strain evidence="1 2">RMSCC 3488</strain>
    </source>
</reference>
<evidence type="ECO:0000313" key="2">
    <source>
        <dbReference type="Proteomes" id="UP000054567"/>
    </source>
</evidence>
<reference evidence="2" key="2">
    <citation type="journal article" date="2009" name="Genome Res.">
        <title>Comparative genomic analyses of the human fungal pathogens Coccidioides and their relatives.</title>
        <authorList>
            <person name="Sharpton T.J."/>
            <person name="Stajich J.E."/>
            <person name="Rounsley S.D."/>
            <person name="Gardner M.J."/>
            <person name="Wortman J.R."/>
            <person name="Jordar V.S."/>
            <person name="Maiti R."/>
            <person name="Kodira C.D."/>
            <person name="Neafsey D.E."/>
            <person name="Zeng Q."/>
            <person name="Hung C.-Y."/>
            <person name="McMahan C."/>
            <person name="Muszewska A."/>
            <person name="Grynberg M."/>
            <person name="Mandel M.A."/>
            <person name="Kellner E.M."/>
            <person name="Barker B.M."/>
            <person name="Galgiani J.N."/>
            <person name="Orbach M.J."/>
            <person name="Kirkland T.N."/>
            <person name="Cole G.T."/>
            <person name="Henn M.R."/>
            <person name="Birren B.W."/>
            <person name="Taylor J.W."/>
        </authorList>
    </citation>
    <scope>NUCLEOTIDE SEQUENCE [LARGE SCALE GENOMIC DNA]</scope>
    <source>
        <strain evidence="2">RMSCC 3488</strain>
    </source>
</reference>
<dbReference type="Proteomes" id="UP000054567">
    <property type="component" value="Unassembled WGS sequence"/>
</dbReference>
<proteinExistence type="predicted"/>
<organism evidence="1 2">
    <name type="scientific">Coccidioides posadasii RMSCC 3488</name>
    <dbReference type="NCBI Taxonomy" id="454284"/>
    <lineage>
        <taxon>Eukaryota</taxon>
        <taxon>Fungi</taxon>
        <taxon>Dikarya</taxon>
        <taxon>Ascomycota</taxon>
        <taxon>Pezizomycotina</taxon>
        <taxon>Eurotiomycetes</taxon>
        <taxon>Eurotiomycetidae</taxon>
        <taxon>Onygenales</taxon>
        <taxon>Onygenaceae</taxon>
        <taxon>Coccidioides</taxon>
    </lineage>
</organism>
<reference evidence="2" key="3">
    <citation type="journal article" date="2010" name="Genome Res.">
        <title>Population genomic sequencing of Coccidioides fungi reveals recent hybridization and transposon control.</title>
        <authorList>
            <person name="Neafsey D.E."/>
            <person name="Barker B.M."/>
            <person name="Sharpton T.J."/>
            <person name="Stajich J.E."/>
            <person name="Park D.J."/>
            <person name="Whiston E."/>
            <person name="Hung C.-Y."/>
            <person name="McMahan C."/>
            <person name="White J."/>
            <person name="Sykes S."/>
            <person name="Heiman D."/>
            <person name="Young S."/>
            <person name="Zeng Q."/>
            <person name="Abouelleil A."/>
            <person name="Aftuck L."/>
            <person name="Bessette D."/>
            <person name="Brown A."/>
            <person name="FitzGerald M."/>
            <person name="Lui A."/>
            <person name="Macdonald J.P."/>
            <person name="Priest M."/>
            <person name="Orbach M.J."/>
            <person name="Galgiani J.N."/>
            <person name="Kirkland T.N."/>
            <person name="Cole G.T."/>
            <person name="Birren B.W."/>
            <person name="Henn M.R."/>
            <person name="Taylor J.W."/>
            <person name="Rounsley S.D."/>
        </authorList>
    </citation>
    <scope>NUCLEOTIDE SEQUENCE [LARGE SCALE GENOMIC DNA]</scope>
    <source>
        <strain evidence="2">RMSCC 3488</strain>
    </source>
</reference>
<evidence type="ECO:0000313" key="1">
    <source>
        <dbReference type="EMBL" id="KMM71930.1"/>
    </source>
</evidence>
<protein>
    <submittedName>
        <fullName evidence="1">Uncharacterized protein</fullName>
    </submittedName>
</protein>
<dbReference type="OrthoDB" id="3029913at2759"/>
<dbReference type="AlphaFoldDB" id="A0A0J6FR46"/>